<sequence length="155" mass="18260">MINENNLNKYYSEIAEKLGEIIPVEWDKVVMYAEVLETVSSASFYFYTDDCNKINYSGTIPDKFGVSKDAFKLLLRELREINRNLWIEFKNAGETTWSTLNYNLSSDGKFKVKFGYEINNEIGLLEREIRWSYEELEIIPDDEYGKKLLDEYINS</sequence>
<dbReference type="InterPro" id="IPR036170">
    <property type="entry name" value="YezG-like_sf"/>
</dbReference>
<dbReference type="EMBL" id="JAESWA010000022">
    <property type="protein sequence ID" value="MBL4931980.1"/>
    <property type="molecule type" value="Genomic_DNA"/>
</dbReference>
<dbReference type="Gene3D" id="3.30.500.20">
    <property type="entry name" value="BH3703-like domains"/>
    <property type="match status" value="1"/>
</dbReference>
<name>A0A937K569_9CLOT</name>
<evidence type="ECO:0000313" key="1">
    <source>
        <dbReference type="EMBL" id="MBL4931980.1"/>
    </source>
</evidence>
<dbReference type="Proteomes" id="UP000623681">
    <property type="component" value="Unassembled WGS sequence"/>
</dbReference>
<accession>A0A937K569</accession>
<protein>
    <submittedName>
        <fullName evidence="1">DUF600 family protein</fullName>
    </submittedName>
</protein>
<dbReference type="RefSeq" id="WP_202767359.1">
    <property type="nucleotide sequence ID" value="NZ_JAESWA010000022.1"/>
</dbReference>
<comment type="caution">
    <text evidence="1">The sequence shown here is derived from an EMBL/GenBank/DDBJ whole genome shotgun (WGS) entry which is preliminary data.</text>
</comment>
<proteinExistence type="predicted"/>
<dbReference type="SUPFAM" id="SSF160424">
    <property type="entry name" value="BH3703-like"/>
    <property type="match status" value="1"/>
</dbReference>
<organism evidence="1 2">
    <name type="scientific">Clostridium paridis</name>
    <dbReference type="NCBI Taxonomy" id="2803863"/>
    <lineage>
        <taxon>Bacteria</taxon>
        <taxon>Bacillati</taxon>
        <taxon>Bacillota</taxon>
        <taxon>Clostridia</taxon>
        <taxon>Eubacteriales</taxon>
        <taxon>Clostridiaceae</taxon>
        <taxon>Clostridium</taxon>
    </lineage>
</organism>
<keyword evidence="2" id="KW-1185">Reference proteome</keyword>
<dbReference type="NCBIfam" id="TIGR01741">
    <property type="entry name" value="staph_tand_hypo"/>
    <property type="match status" value="1"/>
</dbReference>
<dbReference type="InterPro" id="IPR006728">
    <property type="entry name" value="YezG-like"/>
</dbReference>
<gene>
    <name evidence="1" type="ORF">JK634_09210</name>
</gene>
<dbReference type="AlphaFoldDB" id="A0A937K569"/>
<dbReference type="Pfam" id="PF04634">
    <property type="entry name" value="YezG-like"/>
    <property type="match status" value="1"/>
</dbReference>
<evidence type="ECO:0000313" key="2">
    <source>
        <dbReference type="Proteomes" id="UP000623681"/>
    </source>
</evidence>
<reference evidence="1" key="1">
    <citation type="submission" date="2021-01" db="EMBL/GenBank/DDBJ databases">
        <title>Genome public.</title>
        <authorList>
            <person name="Liu C."/>
            <person name="Sun Q."/>
        </authorList>
    </citation>
    <scope>NUCLEOTIDE SEQUENCE</scope>
    <source>
        <strain evidence="1">YIM B02565</strain>
    </source>
</reference>